<organism evidence="5 6">
    <name type="scientific">Durusdinium trenchii</name>
    <dbReference type="NCBI Taxonomy" id="1381693"/>
    <lineage>
        <taxon>Eukaryota</taxon>
        <taxon>Sar</taxon>
        <taxon>Alveolata</taxon>
        <taxon>Dinophyceae</taxon>
        <taxon>Suessiales</taxon>
        <taxon>Symbiodiniaceae</taxon>
        <taxon>Durusdinium</taxon>
    </lineage>
</organism>
<gene>
    <name evidence="5" type="ORF">SCF082_LOCUS33341</name>
</gene>
<dbReference type="InterPro" id="IPR003696">
    <property type="entry name" value="Carbtransf_dom"/>
</dbReference>
<dbReference type="Pfam" id="PF16861">
    <property type="entry name" value="Carbam_trans_C"/>
    <property type="match status" value="1"/>
</dbReference>
<dbReference type="Pfam" id="PF02543">
    <property type="entry name" value="Carbam_trans_N"/>
    <property type="match status" value="1"/>
</dbReference>
<reference evidence="5 6" key="1">
    <citation type="submission" date="2024-02" db="EMBL/GenBank/DDBJ databases">
        <authorList>
            <person name="Chen Y."/>
            <person name="Shah S."/>
            <person name="Dougan E. K."/>
            <person name="Thang M."/>
            <person name="Chan C."/>
        </authorList>
    </citation>
    <scope>NUCLEOTIDE SEQUENCE [LARGE SCALE GENOMIC DNA]</scope>
</reference>
<keyword evidence="2" id="KW-0472">Membrane</keyword>
<keyword evidence="2" id="KW-1133">Transmembrane helix</keyword>
<dbReference type="PANTHER" id="PTHR34847:SF1">
    <property type="entry name" value="NODULATION PROTEIN U"/>
    <property type="match status" value="1"/>
</dbReference>
<feature type="transmembrane region" description="Helical" evidence="2">
    <location>
        <begin position="516"/>
        <end position="534"/>
    </location>
</feature>
<accession>A0ABP0NMB8</accession>
<evidence type="ECO:0000313" key="6">
    <source>
        <dbReference type="Proteomes" id="UP001642464"/>
    </source>
</evidence>
<evidence type="ECO:0000313" key="5">
    <source>
        <dbReference type="EMBL" id="CAK9064916.1"/>
    </source>
</evidence>
<sequence>MKSEIGYELSVIGRCRLGFPLSLRSLARLDVLVLTVGFAAVGSFMSLRCLKRSNFSMFALGMSRMGSFVSTADLSQSESTTSANNDASSGVVLSVFGAKHLGFPLLAQSHARLELALFILKAGVVGSFLPPHSSVRSNSFLSVLGMACMDSMLPTLDYVAFGSMAFLQSYAYLGLAAFITDFTGFDSTSLLKSFVHLAPVLFVVDFATSGPSAFLQNYACLASLASILGLSKVDFTLLALDLVHLESPLLARSCARFGFAIFIADSMISGFPSSARCFSQSELALLVLDFLHLDSPTFLRAFAQLGFIVSYIGSNSKATTVASLLVVDRLFVGSSLLMRSMARLGLAMLVFDLAHTESLMSPRSVGCIELPLPVLGLAHINFSIPLQSMSQLAFLALALGLLRVGVLLFTSDFTHLEPLISVRSLVRADFAILVVDLVKLELTAFLHAFAYIASPVPLFDFLQLDFFMSPHTRAHSAFLLSAFGKVYIGLPPLVLDCVTLGSSLPMRAKAKEGVRALFVLDFSSIGFVLFPRWFARLDLPTFALGYSSLGSFLPIRGFAHLDLLMLISGNARRLEMFEYRWPSSLSTSSDGTVGGGIDVLTRADVLSLSVVDFARSGLSMRSMSRLGFPLFMVEISHLGSTLSVRSPGRADSPLFPLGMVRFKSCVLVLDFAHLDLVVSVKSMALLGLAISILDLTHLDLVFSPRSSAHMASACSVCSYVTMSSSISARTFARSGSTLSINLNRRLYDFSVHGTQMLGSSSSARSLARPGSAVFTPGFGHLSFSTSLRAVAQLGLIPSARNEVRLSTMENTAFNYPDGGGFGASNYISVIGRSLLGSSSSMRSFKCADLLLSVPGLVRLGSQVSVLDYVTLGSAISRMLASFCRFEVFHDPNFPSPFPHTELGLATGMSVLSQSGLTLTSAATMKFGNTNDAKFVQFGTNAANTYFYYAQSTTPKEWGFYFAGNRVMAIQESPVDGNFHGSWTRPPVNWAMSSGSPQWRLGRVTVHFGCFGDLAQLGCGNMFEQLRPVSYSFKKGAESKYMRFGFIGAMTAPAALQWDAIGLKDFKAVQMKVLGSVHQLSDIIALLAAAGQSQQEVIETQERLMARLPKRAKGLGWDREISEDQVEAEFEAFKAELKVLNQLKENRHSRQDMIVRDLKVKRAWDVVFGSSFNHSVPTSSSTSYLHLSGSQMPLRGAMVTRAVKPSEGAVLALHMGHDASMAVSYRGRVQCVLELERLFGQRYYRPPLSDPAQFQASWNLAFEKVQTRCVFEDGWPLRFEHAVLVAPPVHETEQAMLIMAAEQFFSIEKWHLVDHHEAHALSAFHSSPFRSALIVSYDSAGNDGHFNVYVGSFDKLERIAQLDYSLGHAYNALASLLPEVTGRPIDEFFACDMNFSDELLASKELYFEKNPFATLSWAGKLMGYAAVAAPREDLRHSVRFFIEASNAWIGVGSYAQKYPPALVKAACESAESQRELAATIQSEFEAFVHARVGALLQHIGHGQVEGLVLTGGCALNVLANQRIYDTFTADTAAPLGFYVPPVPNDSGLSLGALWSIAPPRVRQPLQYLGFPLWDEALVLRHARQRGAQRLSKLGGIEYLAELLAGGEVWRRQRNHTADKPIVAVVRGRQEFGPRALGHRSLLAVPDGDMKKRMNRLKARQWYRPVAPMIAEEALNQVFGRDVRSPFMTMAPRVRPEIQKSFPSLVHLDGTARHQSVSQFDEAWIHALLLAVGRHTGLAALINTSFNTKGKPIVNTVKESLRMLDELPDLDFLIVEDWLFRKRRFLEKRNVADAAASGTSK</sequence>
<feature type="domain" description="Carbamoyltransferase C-terminal" evidence="4">
    <location>
        <begin position="1616"/>
        <end position="1780"/>
    </location>
</feature>
<dbReference type="Proteomes" id="UP001642464">
    <property type="component" value="Unassembled WGS sequence"/>
</dbReference>
<feature type="domain" description="Carbamoyltransferase" evidence="3">
    <location>
        <begin position="1310"/>
        <end position="1551"/>
    </location>
</feature>
<name>A0ABP0NMB8_9DINO</name>
<proteinExistence type="inferred from homology"/>
<evidence type="ECO:0000256" key="1">
    <source>
        <dbReference type="ARBA" id="ARBA00006129"/>
    </source>
</evidence>
<dbReference type="PANTHER" id="PTHR34847">
    <property type="entry name" value="NODULATION PROTEIN U"/>
    <property type="match status" value="1"/>
</dbReference>
<feature type="transmembrane region" description="Helical" evidence="2">
    <location>
        <begin position="430"/>
        <end position="454"/>
    </location>
</feature>
<comment type="similarity">
    <text evidence="1">Belongs to the NodU/CmcH family.</text>
</comment>
<dbReference type="SUPFAM" id="SSF53067">
    <property type="entry name" value="Actin-like ATPase domain"/>
    <property type="match status" value="1"/>
</dbReference>
<dbReference type="Gene3D" id="3.30.420.40">
    <property type="match status" value="1"/>
</dbReference>
<evidence type="ECO:0000259" key="3">
    <source>
        <dbReference type="Pfam" id="PF02543"/>
    </source>
</evidence>
<keyword evidence="6" id="KW-1185">Reference proteome</keyword>
<protein>
    <submittedName>
        <fullName evidence="5">Nebramycin 5' synthase (Kanamycin A carbamoyltransferase) (Tobramycin carbamoyltransferase)</fullName>
    </submittedName>
</protein>
<feature type="transmembrane region" description="Helical" evidence="2">
    <location>
        <begin position="26"/>
        <end position="47"/>
    </location>
</feature>
<dbReference type="EMBL" id="CAXAMM010029557">
    <property type="protein sequence ID" value="CAK9064916.1"/>
    <property type="molecule type" value="Genomic_DNA"/>
</dbReference>
<dbReference type="InterPro" id="IPR038152">
    <property type="entry name" value="Carbam_trans_C_sf"/>
</dbReference>
<feature type="transmembrane region" description="Helical" evidence="2">
    <location>
        <begin position="392"/>
        <end position="409"/>
    </location>
</feature>
<dbReference type="InterPro" id="IPR051338">
    <property type="entry name" value="NodU/CmcH_Carbamoyltrnsfr"/>
</dbReference>
<evidence type="ECO:0000256" key="2">
    <source>
        <dbReference type="SAM" id="Phobius"/>
    </source>
</evidence>
<feature type="transmembrane region" description="Helical" evidence="2">
    <location>
        <begin position="159"/>
        <end position="182"/>
    </location>
</feature>
<dbReference type="CDD" id="cd24033">
    <property type="entry name" value="ASKHA_NBD_NodU_CmcH-like_N"/>
    <property type="match status" value="1"/>
</dbReference>
<dbReference type="Gene3D" id="3.90.870.20">
    <property type="entry name" value="Carbamoyltransferase, C-terminal domain"/>
    <property type="match status" value="1"/>
</dbReference>
<comment type="caution">
    <text evidence="5">The sequence shown here is derived from an EMBL/GenBank/DDBJ whole genome shotgun (WGS) entry which is preliminary data.</text>
</comment>
<dbReference type="InterPro" id="IPR043129">
    <property type="entry name" value="ATPase_NBD"/>
</dbReference>
<keyword evidence="2" id="KW-0812">Transmembrane</keyword>
<evidence type="ECO:0000259" key="4">
    <source>
        <dbReference type="Pfam" id="PF16861"/>
    </source>
</evidence>
<dbReference type="InterPro" id="IPR031730">
    <property type="entry name" value="Carbam_trans_C"/>
</dbReference>
<feature type="transmembrane region" description="Helical" evidence="2">
    <location>
        <begin position="474"/>
        <end position="495"/>
    </location>
</feature>